<dbReference type="SUPFAM" id="SSF46894">
    <property type="entry name" value="C-terminal effector domain of the bipartite response regulators"/>
    <property type="match status" value="1"/>
</dbReference>
<evidence type="ECO:0000313" key="8">
    <source>
        <dbReference type="Proteomes" id="UP001484535"/>
    </source>
</evidence>
<dbReference type="CDD" id="cd06170">
    <property type="entry name" value="LuxR_C_like"/>
    <property type="match status" value="1"/>
</dbReference>
<evidence type="ECO:0000256" key="4">
    <source>
        <dbReference type="PROSITE-ProRule" id="PRU00169"/>
    </source>
</evidence>
<name>A0ABV0D119_9SPHN</name>
<reference evidence="7 8" key="1">
    <citation type="submission" date="2024-05" db="EMBL/GenBank/DDBJ databases">
        <authorList>
            <person name="Park S."/>
        </authorList>
    </citation>
    <scope>NUCLEOTIDE SEQUENCE [LARGE SCALE GENOMIC DNA]</scope>
    <source>
        <strain evidence="7 8">DGU5</strain>
    </source>
</reference>
<feature type="modified residue" description="4-aspartylphosphate" evidence="4">
    <location>
        <position position="59"/>
    </location>
</feature>
<keyword evidence="2" id="KW-0238">DNA-binding</keyword>
<evidence type="ECO:0000256" key="3">
    <source>
        <dbReference type="ARBA" id="ARBA00023163"/>
    </source>
</evidence>
<feature type="domain" description="HTH luxR-type" evidence="5">
    <location>
        <begin position="151"/>
        <end position="216"/>
    </location>
</feature>
<dbReference type="InterPro" id="IPR001789">
    <property type="entry name" value="Sig_transdc_resp-reg_receiver"/>
</dbReference>
<dbReference type="InterPro" id="IPR000792">
    <property type="entry name" value="Tscrpt_reg_LuxR_C"/>
</dbReference>
<dbReference type="Pfam" id="PF00072">
    <property type="entry name" value="Response_reg"/>
    <property type="match status" value="1"/>
</dbReference>
<feature type="domain" description="Response regulatory" evidence="6">
    <location>
        <begin position="8"/>
        <end position="123"/>
    </location>
</feature>
<dbReference type="RefSeq" id="WP_346785477.1">
    <property type="nucleotide sequence ID" value="NZ_JBDLBR010000004.1"/>
</dbReference>
<dbReference type="PANTHER" id="PTHR44688:SF16">
    <property type="entry name" value="DNA-BINDING TRANSCRIPTIONAL ACTIVATOR DEVR_DOSR"/>
    <property type="match status" value="1"/>
</dbReference>
<evidence type="ECO:0000313" key="7">
    <source>
        <dbReference type="EMBL" id="MEN7538021.1"/>
    </source>
</evidence>
<dbReference type="InterPro" id="IPR016032">
    <property type="entry name" value="Sig_transdc_resp-reg_C-effctor"/>
</dbReference>
<proteinExistence type="predicted"/>
<keyword evidence="8" id="KW-1185">Reference proteome</keyword>
<dbReference type="Pfam" id="PF00196">
    <property type="entry name" value="GerE"/>
    <property type="match status" value="1"/>
</dbReference>
<accession>A0ABV0D119</accession>
<comment type="caution">
    <text evidence="7">The sequence shown here is derived from an EMBL/GenBank/DDBJ whole genome shotgun (WGS) entry which is preliminary data.</text>
</comment>
<dbReference type="SMART" id="SM00421">
    <property type="entry name" value="HTH_LUXR"/>
    <property type="match status" value="1"/>
</dbReference>
<organism evidence="7 8">
    <name type="scientific">Aurantiacibacter flavus</name>
    <dbReference type="NCBI Taxonomy" id="3145232"/>
    <lineage>
        <taxon>Bacteria</taxon>
        <taxon>Pseudomonadati</taxon>
        <taxon>Pseudomonadota</taxon>
        <taxon>Alphaproteobacteria</taxon>
        <taxon>Sphingomonadales</taxon>
        <taxon>Erythrobacteraceae</taxon>
        <taxon>Aurantiacibacter</taxon>
    </lineage>
</organism>
<gene>
    <name evidence="7" type="ORF">ABDJ38_12635</name>
</gene>
<dbReference type="SUPFAM" id="SSF52172">
    <property type="entry name" value="CheY-like"/>
    <property type="match status" value="1"/>
</dbReference>
<dbReference type="EMBL" id="JBDLBR010000004">
    <property type="protein sequence ID" value="MEN7538021.1"/>
    <property type="molecule type" value="Genomic_DNA"/>
</dbReference>
<dbReference type="PROSITE" id="PS50043">
    <property type="entry name" value="HTH_LUXR_2"/>
    <property type="match status" value="1"/>
</dbReference>
<keyword evidence="4" id="KW-0597">Phosphoprotein</keyword>
<keyword evidence="3" id="KW-0804">Transcription</keyword>
<evidence type="ECO:0000259" key="5">
    <source>
        <dbReference type="PROSITE" id="PS50043"/>
    </source>
</evidence>
<evidence type="ECO:0000256" key="2">
    <source>
        <dbReference type="ARBA" id="ARBA00023125"/>
    </source>
</evidence>
<dbReference type="PROSITE" id="PS50110">
    <property type="entry name" value="RESPONSE_REGULATORY"/>
    <property type="match status" value="1"/>
</dbReference>
<dbReference type="SMART" id="SM00448">
    <property type="entry name" value="REC"/>
    <property type="match status" value="1"/>
</dbReference>
<dbReference type="InterPro" id="IPR011006">
    <property type="entry name" value="CheY-like_superfamily"/>
</dbReference>
<keyword evidence="1" id="KW-0805">Transcription regulation</keyword>
<dbReference type="PRINTS" id="PR00038">
    <property type="entry name" value="HTHLUXR"/>
</dbReference>
<evidence type="ECO:0000259" key="6">
    <source>
        <dbReference type="PROSITE" id="PS50110"/>
    </source>
</evidence>
<dbReference type="Gene3D" id="3.40.50.2300">
    <property type="match status" value="1"/>
</dbReference>
<protein>
    <submittedName>
        <fullName evidence="7">Response regulator transcription factor</fullName>
    </submittedName>
</protein>
<dbReference type="Proteomes" id="UP001484535">
    <property type="component" value="Unassembled WGS sequence"/>
</dbReference>
<dbReference type="PROSITE" id="PS00622">
    <property type="entry name" value="HTH_LUXR_1"/>
    <property type="match status" value="1"/>
</dbReference>
<dbReference type="PANTHER" id="PTHR44688">
    <property type="entry name" value="DNA-BINDING TRANSCRIPTIONAL ACTIVATOR DEVR_DOSR"/>
    <property type="match status" value="1"/>
</dbReference>
<evidence type="ECO:0000256" key="1">
    <source>
        <dbReference type="ARBA" id="ARBA00023015"/>
    </source>
</evidence>
<sequence>MENSSHVSVAVISDNALAREGLRRILDGEEFVVVGSHASSRGLAELQDHQIKPEMVILDIGDDHNLSAEIEVCKRAMPDAKVVILSNDFDFDLMFEAFKAGSDAYMVKRIDCEALIGSLRLVKLGEKVMPSELAKGFPARWTGRLLPSMPERDAIALLSDREIETLRYLILGSPNKVIAGRLDISEATVKVHVKAILRKLGAQNRTQAAIWAVNNGIELNHSELASAYGSEAGSIGMTAMDDIESAAAVG</sequence>